<comment type="caution">
    <text evidence="3">The sequence shown here is derived from an EMBL/GenBank/DDBJ whole genome shotgun (WGS) entry which is preliminary data.</text>
</comment>
<sequence length="70" mass="7373">MAISDMASVAWRKSSHSGSNGNCVEVADLTLSLGVRDSKAPDAGHFTFNPQAWGAFVTEAKAGRYDRGAT</sequence>
<feature type="domain" description="DUF397" evidence="2">
    <location>
        <begin position="10"/>
        <end position="61"/>
    </location>
</feature>
<reference evidence="3 4" key="1">
    <citation type="submission" date="2019-05" db="EMBL/GenBank/DDBJ databases">
        <title>Draft genome sequence of Actinomadura sp. 14C53.</title>
        <authorList>
            <person name="Saricaoglu S."/>
            <person name="Isik K."/>
        </authorList>
    </citation>
    <scope>NUCLEOTIDE SEQUENCE [LARGE SCALE GENOMIC DNA]</scope>
    <source>
        <strain evidence="3 4">14C53</strain>
    </source>
</reference>
<dbReference type="EMBL" id="VCKW01000021">
    <property type="protein sequence ID" value="TMR05520.1"/>
    <property type="molecule type" value="Genomic_DNA"/>
</dbReference>
<dbReference type="OrthoDB" id="3431580at2"/>
<dbReference type="Proteomes" id="UP000309174">
    <property type="component" value="Unassembled WGS sequence"/>
</dbReference>
<evidence type="ECO:0000313" key="3">
    <source>
        <dbReference type="EMBL" id="TMR05520.1"/>
    </source>
</evidence>
<gene>
    <name evidence="3" type="ORF">ETD83_06240</name>
</gene>
<dbReference type="InterPro" id="IPR007278">
    <property type="entry name" value="DUF397"/>
</dbReference>
<name>A0A5C4JHZ1_9ACTN</name>
<dbReference type="Pfam" id="PF04149">
    <property type="entry name" value="DUF397"/>
    <property type="match status" value="1"/>
</dbReference>
<evidence type="ECO:0000256" key="1">
    <source>
        <dbReference type="SAM" id="MobiDB-lite"/>
    </source>
</evidence>
<accession>A0A5C4JHZ1</accession>
<evidence type="ECO:0000313" key="4">
    <source>
        <dbReference type="Proteomes" id="UP000309174"/>
    </source>
</evidence>
<protein>
    <submittedName>
        <fullName evidence="3">DUF397 domain-containing protein</fullName>
    </submittedName>
</protein>
<keyword evidence="4" id="KW-1185">Reference proteome</keyword>
<dbReference type="RefSeq" id="WP_138644089.1">
    <property type="nucleotide sequence ID" value="NZ_VCKW01000021.1"/>
</dbReference>
<proteinExistence type="predicted"/>
<dbReference type="AlphaFoldDB" id="A0A5C4JHZ1"/>
<feature type="region of interest" description="Disordered" evidence="1">
    <location>
        <begin position="1"/>
        <end position="20"/>
    </location>
</feature>
<evidence type="ECO:0000259" key="2">
    <source>
        <dbReference type="Pfam" id="PF04149"/>
    </source>
</evidence>
<organism evidence="3 4">
    <name type="scientific">Actinomadura soli</name>
    <dbReference type="NCBI Taxonomy" id="2508997"/>
    <lineage>
        <taxon>Bacteria</taxon>
        <taxon>Bacillati</taxon>
        <taxon>Actinomycetota</taxon>
        <taxon>Actinomycetes</taxon>
        <taxon>Streptosporangiales</taxon>
        <taxon>Thermomonosporaceae</taxon>
        <taxon>Actinomadura</taxon>
    </lineage>
</organism>